<evidence type="ECO:0000313" key="3">
    <source>
        <dbReference type="EMBL" id="KAK7840596.1"/>
    </source>
</evidence>
<dbReference type="InterPro" id="IPR023795">
    <property type="entry name" value="Serpin_CS"/>
</dbReference>
<protein>
    <submittedName>
        <fullName evidence="3">Serpin-z3</fullName>
    </submittedName>
</protein>
<feature type="domain" description="Serpin" evidence="2">
    <location>
        <begin position="1"/>
        <end position="150"/>
    </location>
</feature>
<sequence>MYFFLPNAKDGLPNLIQKFSSNPGFLNQHFELRLEEIPELWIPRFKFSIEFEVSDIMIEMGLNLPFQPGELTEMVDSPISHRLFLSKIFRKAYIEVNEEGTKAAAITAAHFLLQCARHPIPRFVADHPFMLMIREETSKFVLFIGAVLNPL</sequence>
<dbReference type="InterPro" id="IPR042178">
    <property type="entry name" value="Serpin_sf_1"/>
</dbReference>
<name>A0AAW0KQE4_QUESU</name>
<dbReference type="SUPFAM" id="SSF56574">
    <property type="entry name" value="Serpins"/>
    <property type="match status" value="1"/>
</dbReference>
<dbReference type="EMBL" id="PKMF04000258">
    <property type="protein sequence ID" value="KAK7840596.1"/>
    <property type="molecule type" value="Genomic_DNA"/>
</dbReference>
<dbReference type="PANTHER" id="PTHR11461:SF340">
    <property type="entry name" value="SERPIN DOMAIN-CONTAINING PROTEIN"/>
    <property type="match status" value="1"/>
</dbReference>
<dbReference type="InterPro" id="IPR023796">
    <property type="entry name" value="Serpin_dom"/>
</dbReference>
<evidence type="ECO:0000256" key="1">
    <source>
        <dbReference type="ARBA" id="ARBA00009500"/>
    </source>
</evidence>
<dbReference type="InterPro" id="IPR000215">
    <property type="entry name" value="Serpin_fam"/>
</dbReference>
<comment type="caution">
    <text evidence="3">The sequence shown here is derived from an EMBL/GenBank/DDBJ whole genome shotgun (WGS) entry which is preliminary data.</text>
</comment>
<dbReference type="GO" id="GO:0005615">
    <property type="term" value="C:extracellular space"/>
    <property type="evidence" value="ECO:0007669"/>
    <property type="project" value="InterPro"/>
</dbReference>
<evidence type="ECO:0000313" key="4">
    <source>
        <dbReference type="Proteomes" id="UP000237347"/>
    </source>
</evidence>
<dbReference type="Gene3D" id="3.30.497.10">
    <property type="entry name" value="Antithrombin, subunit I, domain 2"/>
    <property type="match status" value="1"/>
</dbReference>
<dbReference type="InterPro" id="IPR042185">
    <property type="entry name" value="Serpin_sf_2"/>
</dbReference>
<reference evidence="3 4" key="1">
    <citation type="journal article" date="2018" name="Sci. Data">
        <title>The draft genome sequence of cork oak.</title>
        <authorList>
            <person name="Ramos A.M."/>
            <person name="Usie A."/>
            <person name="Barbosa P."/>
            <person name="Barros P.M."/>
            <person name="Capote T."/>
            <person name="Chaves I."/>
            <person name="Simoes F."/>
            <person name="Abreu I."/>
            <person name="Carrasquinho I."/>
            <person name="Faro C."/>
            <person name="Guimaraes J.B."/>
            <person name="Mendonca D."/>
            <person name="Nobrega F."/>
            <person name="Rodrigues L."/>
            <person name="Saibo N.J.M."/>
            <person name="Varela M.C."/>
            <person name="Egas C."/>
            <person name="Matos J."/>
            <person name="Miguel C.M."/>
            <person name="Oliveira M.M."/>
            <person name="Ricardo C.P."/>
            <person name="Goncalves S."/>
        </authorList>
    </citation>
    <scope>NUCLEOTIDE SEQUENCE [LARGE SCALE GENOMIC DNA]</scope>
    <source>
        <strain evidence="4">cv. HL8</strain>
    </source>
</reference>
<dbReference type="AlphaFoldDB" id="A0AAW0KQE4"/>
<dbReference type="Pfam" id="PF00079">
    <property type="entry name" value="Serpin"/>
    <property type="match status" value="1"/>
</dbReference>
<dbReference type="PANTHER" id="PTHR11461">
    <property type="entry name" value="SERINE PROTEASE INHIBITOR, SERPIN"/>
    <property type="match status" value="1"/>
</dbReference>
<dbReference type="InterPro" id="IPR036186">
    <property type="entry name" value="Serpin_sf"/>
</dbReference>
<dbReference type="GO" id="GO:0004867">
    <property type="term" value="F:serine-type endopeptidase inhibitor activity"/>
    <property type="evidence" value="ECO:0007669"/>
    <property type="project" value="InterPro"/>
</dbReference>
<dbReference type="Proteomes" id="UP000237347">
    <property type="component" value="Unassembled WGS sequence"/>
</dbReference>
<organism evidence="3 4">
    <name type="scientific">Quercus suber</name>
    <name type="common">Cork oak</name>
    <dbReference type="NCBI Taxonomy" id="58331"/>
    <lineage>
        <taxon>Eukaryota</taxon>
        <taxon>Viridiplantae</taxon>
        <taxon>Streptophyta</taxon>
        <taxon>Embryophyta</taxon>
        <taxon>Tracheophyta</taxon>
        <taxon>Spermatophyta</taxon>
        <taxon>Magnoliopsida</taxon>
        <taxon>eudicotyledons</taxon>
        <taxon>Gunneridae</taxon>
        <taxon>Pentapetalae</taxon>
        <taxon>rosids</taxon>
        <taxon>fabids</taxon>
        <taxon>Fagales</taxon>
        <taxon>Fagaceae</taxon>
        <taxon>Quercus</taxon>
    </lineage>
</organism>
<proteinExistence type="inferred from homology"/>
<dbReference type="Gene3D" id="2.30.39.10">
    <property type="entry name" value="Alpha-1-antitrypsin, domain 1"/>
    <property type="match status" value="1"/>
</dbReference>
<evidence type="ECO:0000259" key="2">
    <source>
        <dbReference type="Pfam" id="PF00079"/>
    </source>
</evidence>
<keyword evidence="4" id="KW-1185">Reference proteome</keyword>
<gene>
    <name evidence="3" type="ORF">CFP56_016433</name>
</gene>
<accession>A0AAW0KQE4</accession>
<dbReference type="PROSITE" id="PS00284">
    <property type="entry name" value="SERPIN"/>
    <property type="match status" value="1"/>
</dbReference>
<comment type="similarity">
    <text evidence="1">Belongs to the serpin family.</text>
</comment>